<protein>
    <recommendedName>
        <fullName evidence="3">Required for respiratory growth protein 7, mitochondrial</fullName>
    </recommendedName>
</protein>
<reference evidence="5" key="2">
    <citation type="submission" date="2021-01" db="EMBL/GenBank/DDBJ databases">
        <authorList>
            <person name="Schikora-Tamarit M.A."/>
        </authorList>
    </citation>
    <scope>NUCLEOTIDE SEQUENCE</scope>
    <source>
        <strain evidence="5">CBS6341</strain>
    </source>
</reference>
<dbReference type="AlphaFoldDB" id="A0A9P8TG67"/>
<dbReference type="OrthoDB" id="20734at2759"/>
<dbReference type="GO" id="GO:0003676">
    <property type="term" value="F:nucleic acid binding"/>
    <property type="evidence" value="ECO:0007669"/>
    <property type="project" value="InterPro"/>
</dbReference>
<dbReference type="InterPro" id="IPR018828">
    <property type="entry name" value="RRG7"/>
</dbReference>
<proteinExistence type="inferred from homology"/>
<comment type="caution">
    <text evidence="5">The sequence shown here is derived from an EMBL/GenBank/DDBJ whole genome shotgun (WGS) entry which is preliminary data.</text>
</comment>
<evidence type="ECO:0000256" key="4">
    <source>
        <dbReference type="ARBA" id="ARBA00023128"/>
    </source>
</evidence>
<dbReference type="EMBL" id="JAEUBF010000544">
    <property type="protein sequence ID" value="KAH3677211.1"/>
    <property type="molecule type" value="Genomic_DNA"/>
</dbReference>
<keyword evidence="4" id="KW-0496">Mitochondrion</keyword>
<comment type="similarity">
    <text evidence="2">Belongs to the RRG7 family.</text>
</comment>
<keyword evidence="6" id="KW-1185">Reference proteome</keyword>
<dbReference type="Proteomes" id="UP000769528">
    <property type="component" value="Unassembled WGS sequence"/>
</dbReference>
<accession>A0A9P8TG67</accession>
<comment type="subcellular location">
    <subcellularLocation>
        <location evidence="1">Mitochondrion</location>
    </subcellularLocation>
</comment>
<evidence type="ECO:0000313" key="5">
    <source>
        <dbReference type="EMBL" id="KAH3677211.1"/>
    </source>
</evidence>
<evidence type="ECO:0000256" key="2">
    <source>
        <dbReference type="ARBA" id="ARBA00009554"/>
    </source>
</evidence>
<dbReference type="InterPro" id="IPR011856">
    <property type="entry name" value="tRNA_endonuc-like_dom_sf"/>
</dbReference>
<evidence type="ECO:0000313" key="6">
    <source>
        <dbReference type="Proteomes" id="UP000769528"/>
    </source>
</evidence>
<dbReference type="Gene3D" id="3.40.1350.10">
    <property type="match status" value="1"/>
</dbReference>
<reference evidence="5" key="1">
    <citation type="journal article" date="2021" name="Open Biol.">
        <title>Shared evolutionary footprints suggest mitochondrial oxidative damage underlies multiple complex I losses in fungi.</title>
        <authorList>
            <person name="Schikora-Tamarit M.A."/>
            <person name="Marcet-Houben M."/>
            <person name="Nosek J."/>
            <person name="Gabaldon T."/>
        </authorList>
    </citation>
    <scope>NUCLEOTIDE SEQUENCE</scope>
    <source>
        <strain evidence="5">CBS6341</strain>
    </source>
</reference>
<dbReference type="Pfam" id="PF10356">
    <property type="entry name" value="RRG7"/>
    <property type="match status" value="1"/>
</dbReference>
<sequence length="237" mass="27204">MIRQPLINCIRSKSTSISSLLSYNDLESYFKYAKTTDLRTDSTAFIGTSYELLVLRELTSKFGIYESLHMGGSYDNGIDIQGKWNLNKYRPNKEINEQIIPMSINGRKIKPILERKSSIVDVLIQCKNYSKKITAKEIRELSGIFNFNVPSTKKNKTFSILASPNYLTPQGISQINKVDIPIIYIQFSKLKQISNNDKYDLQCYKGGHLLNFYSNDYARALLMGTNIFFEVQKFIDA</sequence>
<gene>
    <name evidence="5" type="ORF">WICMUC_001792</name>
</gene>
<dbReference type="GO" id="GO:0005739">
    <property type="term" value="C:mitochondrion"/>
    <property type="evidence" value="ECO:0007669"/>
    <property type="project" value="UniProtKB-SubCell"/>
</dbReference>
<organism evidence="5 6">
    <name type="scientific">Wickerhamomyces mucosus</name>
    <dbReference type="NCBI Taxonomy" id="1378264"/>
    <lineage>
        <taxon>Eukaryota</taxon>
        <taxon>Fungi</taxon>
        <taxon>Dikarya</taxon>
        <taxon>Ascomycota</taxon>
        <taxon>Saccharomycotina</taxon>
        <taxon>Saccharomycetes</taxon>
        <taxon>Phaffomycetales</taxon>
        <taxon>Wickerhamomycetaceae</taxon>
        <taxon>Wickerhamomyces</taxon>
    </lineage>
</organism>
<dbReference type="PANTHER" id="PTHR28133:SF1">
    <property type="entry name" value="REQUIRED FOR RESPIRATORY GROWTH PROTEIN 7, MITOCHONDRIAL"/>
    <property type="match status" value="1"/>
</dbReference>
<dbReference type="PANTHER" id="PTHR28133">
    <property type="entry name" value="REQUIRED FOR RESPIRATORY GROWTH PROTEIN 7, MITOCHONDRIAL"/>
    <property type="match status" value="1"/>
</dbReference>
<evidence type="ECO:0000256" key="1">
    <source>
        <dbReference type="ARBA" id="ARBA00004173"/>
    </source>
</evidence>
<name>A0A9P8TG67_9ASCO</name>
<evidence type="ECO:0000256" key="3">
    <source>
        <dbReference type="ARBA" id="ARBA00014638"/>
    </source>
</evidence>